<evidence type="ECO:0000256" key="1">
    <source>
        <dbReference type="SAM" id="SignalP"/>
    </source>
</evidence>
<organism evidence="3 4">
    <name type="scientific">Thalassospira lucentensis</name>
    <dbReference type="NCBI Taxonomy" id="168935"/>
    <lineage>
        <taxon>Bacteria</taxon>
        <taxon>Pseudomonadati</taxon>
        <taxon>Pseudomonadota</taxon>
        <taxon>Alphaproteobacteria</taxon>
        <taxon>Rhodospirillales</taxon>
        <taxon>Thalassospiraceae</taxon>
        <taxon>Thalassospira</taxon>
    </lineage>
</organism>
<evidence type="ECO:0000313" key="4">
    <source>
        <dbReference type="Proteomes" id="UP000076335"/>
    </source>
</evidence>
<keyword evidence="1" id="KW-0732">Signal</keyword>
<dbReference type="OrthoDB" id="526867at2"/>
<feature type="domain" description="DUF547" evidence="2">
    <location>
        <begin position="92"/>
        <end position="206"/>
    </location>
</feature>
<dbReference type="GO" id="GO:0009055">
    <property type="term" value="F:electron transfer activity"/>
    <property type="evidence" value="ECO:0007669"/>
    <property type="project" value="TreeGrafter"/>
</dbReference>
<dbReference type="GO" id="GO:0045454">
    <property type="term" value="P:cell redox homeostasis"/>
    <property type="evidence" value="ECO:0007669"/>
    <property type="project" value="TreeGrafter"/>
</dbReference>
<dbReference type="InterPro" id="IPR006869">
    <property type="entry name" value="DUF547"/>
</dbReference>
<gene>
    <name evidence="3" type="ORF">AUP42_20655</name>
</gene>
<reference evidence="3 4" key="1">
    <citation type="submission" date="2015-12" db="EMBL/GenBank/DDBJ databases">
        <title>Genome sequence of Thalassospira lucentensis MCCC 1A02072.</title>
        <authorList>
            <person name="Lu L."/>
            <person name="Lai Q."/>
            <person name="Shao Z."/>
            <person name="Qian P."/>
        </authorList>
    </citation>
    <scope>NUCLEOTIDE SEQUENCE [LARGE SCALE GENOMIC DNA]</scope>
    <source>
        <strain evidence="3 4">MCCC 1A02072</strain>
    </source>
</reference>
<evidence type="ECO:0000259" key="2">
    <source>
        <dbReference type="Pfam" id="PF04784"/>
    </source>
</evidence>
<proteinExistence type="predicted"/>
<dbReference type="PANTHER" id="PTHR34386:SF1">
    <property type="entry name" value="GLUTAREDOXIN-LIKE PROTEIN NRDH"/>
    <property type="match status" value="1"/>
</dbReference>
<sequence>MKRLWMSVVTVLWAMLPVVAFAAPDADLWPDRQTHDDSNEAEIDHSPWQTILDHHLIVVSSGVTKFDYAGAKSSSRTQISGYLAAMQSVEIDGYSREQQMAFWINLYNAQTVAVVLDHYPVDSIRDINISPGWFSVGPWDKKLLLVEGRSLSLNDVEHRILRPIWQDPRIHYALNCASIGCPALMATAYDGSRIEEQLDKAALAFIRDERAVRVAEDGSEVEFSSLFDWYRSDFGKSDAAFSDHLARYAGLEFATWLSVHGDDLPISGYHYDWSLNDSGP</sequence>
<feature type="signal peptide" evidence="1">
    <location>
        <begin position="1"/>
        <end position="22"/>
    </location>
</feature>
<evidence type="ECO:0000313" key="3">
    <source>
        <dbReference type="EMBL" id="KZB64188.1"/>
    </source>
</evidence>
<dbReference type="Proteomes" id="UP000076335">
    <property type="component" value="Unassembled WGS sequence"/>
</dbReference>
<dbReference type="RefSeq" id="WP_062952163.1">
    <property type="nucleotide sequence ID" value="NZ_LPVY01000013.1"/>
</dbReference>
<protein>
    <recommendedName>
        <fullName evidence="2">DUF547 domain-containing protein</fullName>
    </recommendedName>
</protein>
<dbReference type="Pfam" id="PF04784">
    <property type="entry name" value="DUF547"/>
    <property type="match status" value="1"/>
</dbReference>
<dbReference type="AlphaFoldDB" id="A0A154L4P5"/>
<dbReference type="InterPro" id="IPR051548">
    <property type="entry name" value="Grx-like_ET"/>
</dbReference>
<name>A0A154L4P5_9PROT</name>
<comment type="caution">
    <text evidence="3">The sequence shown here is derived from an EMBL/GenBank/DDBJ whole genome shotgun (WGS) entry which is preliminary data.</text>
</comment>
<accession>A0A154L4P5</accession>
<feature type="chain" id="PRO_5007596840" description="DUF547 domain-containing protein" evidence="1">
    <location>
        <begin position="23"/>
        <end position="280"/>
    </location>
</feature>
<dbReference type="PANTHER" id="PTHR34386">
    <property type="entry name" value="GLUTAREDOXIN"/>
    <property type="match status" value="1"/>
</dbReference>
<dbReference type="EMBL" id="LPVY01000013">
    <property type="protein sequence ID" value="KZB64188.1"/>
    <property type="molecule type" value="Genomic_DNA"/>
</dbReference>